<name>A0A1L1QZJ4_DANRE</name>
<dbReference type="PANTHER" id="PTHR45784:SF3">
    <property type="entry name" value="C-TYPE LECTIN DOMAIN FAMILY 4 MEMBER K-LIKE-RELATED"/>
    <property type="match status" value="1"/>
</dbReference>
<feature type="domain" description="C-type lectin" evidence="3">
    <location>
        <begin position="139"/>
        <end position="245"/>
    </location>
</feature>
<dbReference type="SUPFAM" id="SSF56436">
    <property type="entry name" value="C-type lectin-like"/>
    <property type="match status" value="2"/>
</dbReference>
<dbReference type="Pfam" id="PF00059">
    <property type="entry name" value="Lectin_C"/>
    <property type="match status" value="2"/>
</dbReference>
<dbReference type="ExpressionAtlas" id="A0A1L1QZJ4">
    <property type="expression patterns" value="baseline and differential"/>
</dbReference>
<keyword evidence="2" id="KW-0732">Signal</keyword>
<sequence length="322" mass="36940">MDTLLHLLFFSGLCSFAVSIPRDYVLIPQQKTWVQAQTFCRQNHIDLATVQSNEDYGNLQQTVYNKATMAWIGLYEDINSWRWSYRNMKIVFSTWSAEEPNNFNGKEACGLTQDGNWNDWNCSILFPFVCLHENGTDRFVFISDAKTWPDAQSYCRQHYTDLAVIQNKLENSLVRSQMKPYSSAWIGLFRDTWKWSDGTNVSTSSFAWPGKQPKMNTLQIPCGVSDSGGLTSYQICSSALPFLCILRAKKQIVRVMVKNIQNRNDPAAMEGIVDWISQMLKKWGLETQTKVTLRIQPDGNVFTLFKKPCKQNMCQSEAAEHC</sequence>
<dbReference type="Proteomes" id="UP000000437">
    <property type="component" value="Chromosome 4"/>
</dbReference>
<evidence type="ECO:0000313" key="5">
    <source>
        <dbReference type="Proteomes" id="UP000000437"/>
    </source>
</evidence>
<evidence type="ECO:0000313" key="6">
    <source>
        <dbReference type="RefSeq" id="XP_021330983.1"/>
    </source>
</evidence>
<dbReference type="EMBL" id="LO018124">
    <property type="status" value="NOT_ANNOTATED_CDS"/>
    <property type="molecule type" value="Genomic_DNA"/>
</dbReference>
<keyword evidence="5" id="KW-1185">Reference proteome</keyword>
<keyword evidence="1" id="KW-1015">Disulfide bond</keyword>
<organism evidence="4">
    <name type="scientific">Danio rerio</name>
    <name type="common">Zebrafish</name>
    <name type="synonym">Brachydanio rerio</name>
    <dbReference type="NCBI Taxonomy" id="7955"/>
    <lineage>
        <taxon>Eukaryota</taxon>
        <taxon>Metazoa</taxon>
        <taxon>Chordata</taxon>
        <taxon>Craniata</taxon>
        <taxon>Vertebrata</taxon>
        <taxon>Euteleostomi</taxon>
        <taxon>Actinopterygii</taxon>
        <taxon>Neopterygii</taxon>
        <taxon>Teleostei</taxon>
        <taxon>Ostariophysi</taxon>
        <taxon>Cypriniformes</taxon>
        <taxon>Danionidae</taxon>
        <taxon>Danioninae</taxon>
        <taxon>Danio</taxon>
    </lineage>
</organism>
<dbReference type="OMA" id="FLCADIQ"/>
<dbReference type="GeneTree" id="ENSGT01100000263473"/>
<dbReference type="PANTHER" id="PTHR45784">
    <property type="entry name" value="C-TYPE LECTIN DOMAIN FAMILY 20 MEMBER A-RELATED"/>
    <property type="match status" value="1"/>
</dbReference>
<dbReference type="GeneID" id="101883056"/>
<accession>A0A8M9PV80</accession>
<protein>
    <submittedName>
        <fullName evidence="6">C-type lectin domain family 20 member A isoform X1</fullName>
    </submittedName>
    <submittedName>
        <fullName evidence="4">Si:cabz01083838.1</fullName>
    </submittedName>
</protein>
<dbReference type="InterPro" id="IPR001304">
    <property type="entry name" value="C-type_lectin-like"/>
</dbReference>
<evidence type="ECO:0000259" key="3">
    <source>
        <dbReference type="PROSITE" id="PS50041"/>
    </source>
</evidence>
<dbReference type="RefSeq" id="XP_021330983.1">
    <property type="nucleotide sequence ID" value="XM_021475308.2"/>
</dbReference>
<accession>A0A1L1QZJ4</accession>
<dbReference type="Bgee" id="ENSDARG00000105746">
    <property type="expression patterns" value="Expressed in testis and 10 other cell types or tissues"/>
</dbReference>
<reference evidence="6" key="3">
    <citation type="submission" date="2025-04" db="UniProtKB">
        <authorList>
            <consortium name="RefSeq"/>
        </authorList>
    </citation>
    <scope>IDENTIFICATION</scope>
    <source>
        <strain evidence="6">Tuebingen</strain>
    </source>
</reference>
<dbReference type="SMART" id="SM00034">
    <property type="entry name" value="CLECT"/>
    <property type="match status" value="2"/>
</dbReference>
<feature type="domain" description="C-type lectin" evidence="3">
    <location>
        <begin position="24"/>
        <end position="131"/>
    </location>
</feature>
<dbReference type="InterPro" id="IPR018378">
    <property type="entry name" value="C-type_lectin_CS"/>
</dbReference>
<dbReference type="Gene3D" id="3.10.100.10">
    <property type="entry name" value="Mannose-Binding Protein A, subunit A"/>
    <property type="match status" value="2"/>
</dbReference>
<dbReference type="ZFIN" id="ZDB-GENE-161017-142">
    <property type="gene designation" value="si:cabz01083838.1"/>
</dbReference>
<dbReference type="InterPro" id="IPR016187">
    <property type="entry name" value="CTDL_fold"/>
</dbReference>
<dbReference type="AGR" id="ZFIN:ZDB-GENE-161017-142"/>
<proteinExistence type="predicted"/>
<dbReference type="PROSITE" id="PS00615">
    <property type="entry name" value="C_TYPE_LECTIN_1"/>
    <property type="match status" value="1"/>
</dbReference>
<dbReference type="SMR" id="A0A1L1QZJ4"/>
<reference evidence="4 5" key="1">
    <citation type="journal article" date="2013" name="Nature">
        <title>The zebrafish reference genome sequence and its relationship to the human genome.</title>
        <authorList>
            <consortium name="Genome Reference Consortium Zebrafish"/>
            <person name="Howe K."/>
            <person name="Clark M.D."/>
            <person name="Torroja C.F."/>
            <person name="Torrance J."/>
            <person name="Berthelot C."/>
            <person name="Muffato M."/>
            <person name="Collins J.E."/>
            <person name="Humphray S."/>
            <person name="McLaren K."/>
            <person name="Matthews L."/>
            <person name="McLaren S."/>
            <person name="Sealy I."/>
            <person name="Caccamo M."/>
            <person name="Churcher C."/>
            <person name="Scott C."/>
            <person name="Barrett J.C."/>
            <person name="Koch R."/>
            <person name="Rauch G.J."/>
            <person name="White S."/>
            <person name="Chow W."/>
            <person name="Kilian B."/>
            <person name="Quintais L.T."/>
            <person name="Guerra-Assuncao J.A."/>
            <person name="Zhou Y."/>
            <person name="Gu Y."/>
            <person name="Yen J."/>
            <person name="Vogel J.H."/>
            <person name="Eyre T."/>
            <person name="Redmond S."/>
            <person name="Banerjee R."/>
            <person name="Chi J."/>
            <person name="Fu B."/>
            <person name="Langley E."/>
            <person name="Maguire S.F."/>
            <person name="Laird G.K."/>
            <person name="Lloyd D."/>
            <person name="Kenyon E."/>
            <person name="Donaldson S."/>
            <person name="Sehra H."/>
            <person name="Almeida-King J."/>
            <person name="Loveland J."/>
            <person name="Trevanion S."/>
            <person name="Jones M."/>
            <person name="Quail M."/>
            <person name="Willey D."/>
            <person name="Hunt A."/>
            <person name="Burton J."/>
            <person name="Sims S."/>
            <person name="McLay K."/>
            <person name="Plumb B."/>
            <person name="Davis J."/>
            <person name="Clee C."/>
            <person name="Oliver K."/>
            <person name="Clark R."/>
            <person name="Riddle C."/>
            <person name="Elliot D."/>
            <person name="Eliott D."/>
            <person name="Threadgold G."/>
            <person name="Harden G."/>
            <person name="Ware D."/>
            <person name="Begum S."/>
            <person name="Mortimore B."/>
            <person name="Mortimer B."/>
            <person name="Kerry G."/>
            <person name="Heath P."/>
            <person name="Phillimore B."/>
            <person name="Tracey A."/>
            <person name="Corby N."/>
            <person name="Dunn M."/>
            <person name="Johnson C."/>
            <person name="Wood J."/>
            <person name="Clark S."/>
            <person name="Pelan S."/>
            <person name="Griffiths G."/>
            <person name="Smith M."/>
            <person name="Glithero R."/>
            <person name="Howden P."/>
            <person name="Barker N."/>
            <person name="Lloyd C."/>
            <person name="Stevens C."/>
            <person name="Harley J."/>
            <person name="Holt K."/>
            <person name="Panagiotidis G."/>
            <person name="Lovell J."/>
            <person name="Beasley H."/>
            <person name="Henderson C."/>
            <person name="Gordon D."/>
            <person name="Auger K."/>
            <person name="Wright D."/>
            <person name="Collins J."/>
            <person name="Raisen C."/>
            <person name="Dyer L."/>
            <person name="Leung K."/>
            <person name="Robertson L."/>
            <person name="Ambridge K."/>
            <person name="Leongamornlert D."/>
            <person name="McGuire S."/>
            <person name="Gilderthorp R."/>
            <person name="Griffiths C."/>
            <person name="Manthravadi D."/>
            <person name="Nichol S."/>
            <person name="Barker G."/>
            <person name="Whitehead S."/>
            <person name="Kay M."/>
            <person name="Brown J."/>
            <person name="Murnane C."/>
            <person name="Gray E."/>
            <person name="Humphries M."/>
            <person name="Sycamore N."/>
            <person name="Barker D."/>
            <person name="Saunders D."/>
            <person name="Wallis J."/>
            <person name="Babbage A."/>
            <person name="Hammond S."/>
            <person name="Mashreghi-Mohammadi M."/>
            <person name="Barr L."/>
            <person name="Martin S."/>
            <person name="Wray P."/>
            <person name="Ellington A."/>
            <person name="Matthews N."/>
            <person name="Ellwood M."/>
            <person name="Woodmansey R."/>
            <person name="Clark G."/>
            <person name="Cooper J."/>
            <person name="Cooper J."/>
            <person name="Tromans A."/>
            <person name="Grafham D."/>
            <person name="Skuce C."/>
            <person name="Pandian R."/>
            <person name="Andrews R."/>
            <person name="Harrison E."/>
            <person name="Kimberley A."/>
            <person name="Garnett J."/>
            <person name="Fosker N."/>
            <person name="Hall R."/>
            <person name="Garner P."/>
            <person name="Kelly D."/>
            <person name="Bird C."/>
            <person name="Palmer S."/>
            <person name="Gehring I."/>
            <person name="Berger A."/>
            <person name="Dooley C.M."/>
            <person name="Ersan-Urun Z."/>
            <person name="Eser C."/>
            <person name="Geiger H."/>
            <person name="Geisler M."/>
            <person name="Karotki L."/>
            <person name="Kirn A."/>
            <person name="Konantz J."/>
            <person name="Konantz M."/>
            <person name="Oberlander M."/>
            <person name="Rudolph-Geiger S."/>
            <person name="Teucke M."/>
            <person name="Lanz C."/>
            <person name="Raddatz G."/>
            <person name="Osoegawa K."/>
            <person name="Zhu B."/>
            <person name="Rapp A."/>
            <person name="Widaa S."/>
            <person name="Langford C."/>
            <person name="Yang F."/>
            <person name="Schuster S.C."/>
            <person name="Carter N.P."/>
            <person name="Harrow J."/>
            <person name="Ning Z."/>
            <person name="Herrero J."/>
            <person name="Searle S.M."/>
            <person name="Enright A."/>
            <person name="Geisler R."/>
            <person name="Plasterk R.H."/>
            <person name="Lee C."/>
            <person name="Westerfield M."/>
            <person name="de Jong P.J."/>
            <person name="Zon L.I."/>
            <person name="Postlethwait J.H."/>
            <person name="Nusslein-Volhard C."/>
            <person name="Hubbard T.J."/>
            <person name="Roest Crollius H."/>
            <person name="Rogers J."/>
            <person name="Stemple D.L."/>
        </authorList>
    </citation>
    <scope>NUCLEOTIDE SEQUENCE [LARGE SCALE GENOMIC DNA]</scope>
    <source>
        <strain evidence="4">Tuebingen</strain>
    </source>
</reference>
<dbReference type="PROSITE" id="PS50041">
    <property type="entry name" value="C_TYPE_LECTIN_2"/>
    <property type="match status" value="2"/>
</dbReference>
<dbReference type="AlphaFoldDB" id="A0A1L1QZJ4"/>
<dbReference type="EMBL" id="LO018501">
    <property type="status" value="NOT_ANNOTATED_CDS"/>
    <property type="molecule type" value="Genomic_DNA"/>
</dbReference>
<feature type="signal peptide" evidence="2">
    <location>
        <begin position="1"/>
        <end position="19"/>
    </location>
</feature>
<feature type="chain" id="PRO_5044562077" evidence="2">
    <location>
        <begin position="20"/>
        <end position="322"/>
    </location>
</feature>
<evidence type="ECO:0000256" key="2">
    <source>
        <dbReference type="SAM" id="SignalP"/>
    </source>
</evidence>
<evidence type="ECO:0000313" key="4">
    <source>
        <dbReference type="Ensembl" id="ENSDARP00000143112"/>
    </source>
</evidence>
<dbReference type="InterPro" id="IPR016186">
    <property type="entry name" value="C-type_lectin-like/link_sf"/>
</dbReference>
<dbReference type="OrthoDB" id="6369810at2759"/>
<dbReference type="Ensembl" id="ENSDART00000174032.2">
    <property type="protein sequence ID" value="ENSDARP00000143112.2"/>
    <property type="gene ID" value="ENSDARG00000105746.2"/>
</dbReference>
<gene>
    <name evidence="4 6 7" type="primary">si:cabz01083838.1</name>
</gene>
<evidence type="ECO:0000313" key="7">
    <source>
        <dbReference type="ZFIN" id="ZDB-GENE-161017-142"/>
    </source>
</evidence>
<reference evidence="4" key="2">
    <citation type="submission" date="2016-12" db="UniProtKB">
        <authorList>
            <consortium name="Ensembl"/>
        </authorList>
    </citation>
    <scope>IDENTIFICATION</scope>
    <source>
        <strain evidence="4">Tuebingen</strain>
    </source>
</reference>
<evidence type="ECO:0000256" key="1">
    <source>
        <dbReference type="ARBA" id="ARBA00023157"/>
    </source>
</evidence>